<dbReference type="Gene3D" id="1.20.1560.10">
    <property type="entry name" value="ABC transporter type 1, transmembrane domain"/>
    <property type="match status" value="1"/>
</dbReference>
<dbReference type="SUPFAM" id="SSF52540">
    <property type="entry name" value="P-loop containing nucleoside triphosphate hydrolases"/>
    <property type="match status" value="1"/>
</dbReference>
<dbReference type="Gene3D" id="3.40.50.300">
    <property type="entry name" value="P-loop containing nucleotide triphosphate hydrolases"/>
    <property type="match status" value="1"/>
</dbReference>
<reference evidence="12 13" key="1">
    <citation type="submission" date="2020-07" db="EMBL/GenBank/DDBJ databases">
        <title>MOT database genomes.</title>
        <authorList>
            <person name="Joseph S."/>
            <person name="Aduse-Opoku J."/>
            <person name="Hashim A."/>
            <person name="Wade W."/>
            <person name="Curtis M."/>
        </authorList>
    </citation>
    <scope>NUCLEOTIDE SEQUENCE [LARGE SCALE GENOMIC DNA]</scope>
    <source>
        <strain evidence="12 13">STR</strain>
    </source>
</reference>
<organism evidence="12 13">
    <name type="scientific">Streptococcus danieliae</name>
    <dbReference type="NCBI Taxonomy" id="747656"/>
    <lineage>
        <taxon>Bacteria</taxon>
        <taxon>Bacillati</taxon>
        <taxon>Bacillota</taxon>
        <taxon>Bacilli</taxon>
        <taxon>Lactobacillales</taxon>
        <taxon>Streptococcaceae</taxon>
        <taxon>Streptococcus</taxon>
    </lineage>
</organism>
<feature type="transmembrane region" description="Helical" evidence="9">
    <location>
        <begin position="18"/>
        <end position="38"/>
    </location>
</feature>
<dbReference type="AlphaFoldDB" id="A0A7Z0S3X9"/>
<keyword evidence="2" id="KW-0813">Transport</keyword>
<evidence type="ECO:0000256" key="9">
    <source>
        <dbReference type="SAM" id="Phobius"/>
    </source>
</evidence>
<dbReference type="Pfam" id="PF00005">
    <property type="entry name" value="ABC_tran"/>
    <property type="match status" value="1"/>
</dbReference>
<dbReference type="GO" id="GO:0016887">
    <property type="term" value="F:ATP hydrolysis activity"/>
    <property type="evidence" value="ECO:0007669"/>
    <property type="project" value="InterPro"/>
</dbReference>
<feature type="transmembrane region" description="Helical" evidence="9">
    <location>
        <begin position="124"/>
        <end position="149"/>
    </location>
</feature>
<dbReference type="PANTHER" id="PTHR43394">
    <property type="entry name" value="ATP-DEPENDENT PERMEASE MDL1, MITOCHONDRIAL"/>
    <property type="match status" value="1"/>
</dbReference>
<evidence type="ECO:0000259" key="10">
    <source>
        <dbReference type="PROSITE" id="PS50893"/>
    </source>
</evidence>
<dbReference type="InterPro" id="IPR036640">
    <property type="entry name" value="ABC1_TM_sf"/>
</dbReference>
<keyword evidence="8 9" id="KW-0472">Membrane</keyword>
<dbReference type="InterPro" id="IPR003439">
    <property type="entry name" value="ABC_transporter-like_ATP-bd"/>
</dbReference>
<accession>A0A7Z0S3X9</accession>
<evidence type="ECO:0000259" key="11">
    <source>
        <dbReference type="PROSITE" id="PS50929"/>
    </source>
</evidence>
<dbReference type="PANTHER" id="PTHR43394:SF1">
    <property type="entry name" value="ATP-BINDING CASSETTE SUB-FAMILY B MEMBER 10, MITOCHONDRIAL"/>
    <property type="match status" value="1"/>
</dbReference>
<dbReference type="SUPFAM" id="SSF90123">
    <property type="entry name" value="ABC transporter transmembrane region"/>
    <property type="match status" value="1"/>
</dbReference>
<dbReference type="InterPro" id="IPR027417">
    <property type="entry name" value="P-loop_NTPase"/>
</dbReference>
<keyword evidence="4 9" id="KW-0812">Transmembrane</keyword>
<evidence type="ECO:0000256" key="7">
    <source>
        <dbReference type="ARBA" id="ARBA00022989"/>
    </source>
</evidence>
<dbReference type="GO" id="GO:0015421">
    <property type="term" value="F:ABC-type oligopeptide transporter activity"/>
    <property type="evidence" value="ECO:0007669"/>
    <property type="project" value="TreeGrafter"/>
</dbReference>
<evidence type="ECO:0000256" key="2">
    <source>
        <dbReference type="ARBA" id="ARBA00022448"/>
    </source>
</evidence>
<keyword evidence="5" id="KW-0547">Nucleotide-binding</keyword>
<feature type="transmembrane region" description="Helical" evidence="9">
    <location>
        <begin position="234"/>
        <end position="261"/>
    </location>
</feature>
<dbReference type="RefSeq" id="WP_179924787.1">
    <property type="nucleotide sequence ID" value="NZ_JACBXX010000064.1"/>
</dbReference>
<dbReference type="PROSITE" id="PS50893">
    <property type="entry name" value="ABC_TRANSPORTER_2"/>
    <property type="match status" value="1"/>
</dbReference>
<dbReference type="PROSITE" id="PS50929">
    <property type="entry name" value="ABC_TM1F"/>
    <property type="match status" value="1"/>
</dbReference>
<dbReference type="GO" id="GO:0005886">
    <property type="term" value="C:plasma membrane"/>
    <property type="evidence" value="ECO:0007669"/>
    <property type="project" value="UniProtKB-SubCell"/>
</dbReference>
<evidence type="ECO:0000256" key="4">
    <source>
        <dbReference type="ARBA" id="ARBA00022692"/>
    </source>
</evidence>
<keyword evidence="7 9" id="KW-1133">Transmembrane helix</keyword>
<dbReference type="EMBL" id="JACBXX010000064">
    <property type="protein sequence ID" value="NYS95958.1"/>
    <property type="molecule type" value="Genomic_DNA"/>
</dbReference>
<feature type="transmembrane region" description="Helical" evidence="9">
    <location>
        <begin position="155"/>
        <end position="175"/>
    </location>
</feature>
<comment type="caution">
    <text evidence="12">The sequence shown here is derived from an EMBL/GenBank/DDBJ whole genome shotgun (WGS) entry which is preliminary data.</text>
</comment>
<feature type="transmembrane region" description="Helical" evidence="9">
    <location>
        <begin position="58"/>
        <end position="79"/>
    </location>
</feature>
<keyword evidence="6 12" id="KW-0067">ATP-binding</keyword>
<feature type="domain" description="ABC transporter" evidence="10">
    <location>
        <begin position="331"/>
        <end position="566"/>
    </location>
</feature>
<evidence type="ECO:0000256" key="5">
    <source>
        <dbReference type="ARBA" id="ARBA00022741"/>
    </source>
</evidence>
<dbReference type="SMART" id="SM00382">
    <property type="entry name" value="AAA"/>
    <property type="match status" value="1"/>
</dbReference>
<evidence type="ECO:0000256" key="3">
    <source>
        <dbReference type="ARBA" id="ARBA00022475"/>
    </source>
</evidence>
<evidence type="ECO:0000256" key="8">
    <source>
        <dbReference type="ARBA" id="ARBA00023136"/>
    </source>
</evidence>
<dbReference type="InterPro" id="IPR039421">
    <property type="entry name" value="Type_1_exporter"/>
</dbReference>
<evidence type="ECO:0000256" key="1">
    <source>
        <dbReference type="ARBA" id="ARBA00004651"/>
    </source>
</evidence>
<evidence type="ECO:0000313" key="12">
    <source>
        <dbReference type="EMBL" id="NYS95958.1"/>
    </source>
</evidence>
<evidence type="ECO:0000256" key="6">
    <source>
        <dbReference type="ARBA" id="ARBA00022840"/>
    </source>
</evidence>
<dbReference type="Pfam" id="PF00664">
    <property type="entry name" value="ABC_membrane"/>
    <property type="match status" value="1"/>
</dbReference>
<dbReference type="GO" id="GO:0005524">
    <property type="term" value="F:ATP binding"/>
    <property type="evidence" value="ECO:0007669"/>
    <property type="project" value="UniProtKB-KW"/>
</dbReference>
<evidence type="ECO:0000313" key="13">
    <source>
        <dbReference type="Proteomes" id="UP000589521"/>
    </source>
</evidence>
<protein>
    <submittedName>
        <fullName evidence="12">ABC transporter ATP-binding protein</fullName>
    </submittedName>
</protein>
<dbReference type="FunFam" id="3.40.50.300:FF:000221">
    <property type="entry name" value="Multidrug ABC transporter ATP-binding protein"/>
    <property type="match status" value="1"/>
</dbReference>
<dbReference type="Proteomes" id="UP000589521">
    <property type="component" value="Unassembled WGS sequence"/>
</dbReference>
<comment type="subcellular location">
    <subcellularLocation>
        <location evidence="1">Cell membrane</location>
        <topology evidence="1">Multi-pass membrane protein</topology>
    </subcellularLocation>
</comment>
<feature type="domain" description="ABC transmembrane type-1" evidence="11">
    <location>
        <begin position="19"/>
        <end position="300"/>
    </location>
</feature>
<dbReference type="InterPro" id="IPR003593">
    <property type="entry name" value="AAA+_ATPase"/>
</dbReference>
<name>A0A7Z0S3X9_9STRE</name>
<keyword evidence="3" id="KW-1003">Cell membrane</keyword>
<proteinExistence type="predicted"/>
<sequence length="568" mass="63622">MNKSITDLVFKYMNKSRFIFGLLLGLFSSLVALILPSFLGEFIDGAFLQIISDHPSQLLGFVVLVVVVYFLQAYSGYLIGVEGGKTLNQIQKYTYERLLKSEVSELELFKSGDLASRFTNDMSIILRFLTSVISGSLMNIIMIVGSLFFLIRISFVMTLLTLSILPVLLFLIAFINNKVENSYVKFQETQGDISSTISHRFSHIRLVKSFNGESEEENRLGRVFNQLLFYYRQIIVLTSIQGAVLSSLIMSFIVLIVVVAAVQVNQGLMTVGTLLTFMIYVTQLIEPVTEMSTLATEYAEFRSVASRLSELIDLVKEEEDTLQQDFPTFEISLHEVNFSYADNQVLENVTFKVEDGEHLAIVGPSGAGKSTILSLLLKFYQPSEGTIQIGNRNLASLTPAQIRSLIGFVPQTNTLFQGTIRENLFYGKNKYVDKARLDTVLDALELDKLIVQFPNGLETVVSEKGTGLSEGQKQRFSIARALLLDSPIYLIDEATSNLDSVTESITNQAIENLTRDKTRITIAHRLNTIKGADKILVLDRGGRVVDCGDHETLLNRSELYQDLINHFH</sequence>
<dbReference type="InterPro" id="IPR011527">
    <property type="entry name" value="ABC1_TM_dom"/>
</dbReference>
<gene>
    <name evidence="12" type="ORF">HZY94_01870</name>
</gene>